<dbReference type="AlphaFoldDB" id="A0A3S4T895"/>
<gene>
    <name evidence="1" type="ORF">H206_01074</name>
</gene>
<protein>
    <submittedName>
        <fullName evidence="1">Uncharacterized protein</fullName>
    </submittedName>
</protein>
<dbReference type="InterPro" id="IPR018247">
    <property type="entry name" value="EF_Hand_1_Ca_BS"/>
</dbReference>
<evidence type="ECO:0000313" key="1">
    <source>
        <dbReference type="EMBL" id="RWX45143.1"/>
    </source>
</evidence>
<proteinExistence type="predicted"/>
<dbReference type="Proteomes" id="UP000287853">
    <property type="component" value="Unassembled WGS sequence"/>
</dbReference>
<accession>A0A3S4T895</accession>
<sequence length="381" mass="44691">MLQWDDYSIHDLVALDQRDEHVKYMTKTLTAFKAVEKIYELKKERDQEAMTEHGIILSFLKKLSYTFELLRIKYLFNPSDRLKIDKSDSGFVNFYEISQLETDLLRKKDKAVFQDKGYILKERILSHLLEKQTDPEELLAEMATNAYQKGLIRENLFLFFNEGELIFQKNGNPNRRKYLYYWACYDKKSNMPYIYLLDFEQDAQEEALHESKDAFDAFVKVIRSEGSRAPAVGIVAMAIDQRLESVHPKMLKRICIGPLYSQSFSVNLPEETEQLFQAGDNGRKFAFHLTEQFVFSVGQTIIKDQKILGNLLTEKRVRERFYIPKATDVDEYSVYNELEGQKASLIRKTVVMPYKLHQHRQNLYNGFKIISFSRDGIINGL</sequence>
<organism evidence="1 2">
    <name type="scientific">Candidatus Electrothrix aarhusensis</name>
    <dbReference type="NCBI Taxonomy" id="1859131"/>
    <lineage>
        <taxon>Bacteria</taxon>
        <taxon>Pseudomonadati</taxon>
        <taxon>Thermodesulfobacteriota</taxon>
        <taxon>Desulfobulbia</taxon>
        <taxon>Desulfobulbales</taxon>
        <taxon>Desulfobulbaceae</taxon>
        <taxon>Candidatus Electrothrix</taxon>
    </lineage>
</organism>
<dbReference type="PROSITE" id="PS00018">
    <property type="entry name" value="EF_HAND_1"/>
    <property type="match status" value="1"/>
</dbReference>
<reference evidence="1 2" key="1">
    <citation type="submission" date="2017-01" db="EMBL/GenBank/DDBJ databases">
        <title>The cable genome- insights into the physiology and evolution of filamentous bacteria capable of sulfide oxidation via long distance electron transfer.</title>
        <authorList>
            <person name="Schreiber L."/>
            <person name="Bjerg J.T."/>
            <person name="Boggild A."/>
            <person name="Van De Vossenberg J."/>
            <person name="Meysman F."/>
            <person name="Nielsen L.P."/>
            <person name="Schramm A."/>
            <person name="Kjeldsen K.U."/>
        </authorList>
    </citation>
    <scope>NUCLEOTIDE SEQUENCE [LARGE SCALE GENOMIC DNA]</scope>
    <source>
        <strain evidence="1">MCF</strain>
    </source>
</reference>
<evidence type="ECO:0000313" key="2">
    <source>
        <dbReference type="Proteomes" id="UP000287853"/>
    </source>
</evidence>
<comment type="caution">
    <text evidence="1">The sequence shown here is derived from an EMBL/GenBank/DDBJ whole genome shotgun (WGS) entry which is preliminary data.</text>
</comment>
<dbReference type="EMBL" id="MTKO01000082">
    <property type="protein sequence ID" value="RWX45143.1"/>
    <property type="molecule type" value="Genomic_DNA"/>
</dbReference>
<keyword evidence="2" id="KW-1185">Reference proteome</keyword>
<name>A0A3S4T895_9BACT</name>